<dbReference type="Pfam" id="PF11066">
    <property type="entry name" value="DUF2867"/>
    <property type="match status" value="1"/>
</dbReference>
<gene>
    <name evidence="1" type="ORF">GALL_270890</name>
</gene>
<organism evidence="1">
    <name type="scientific">mine drainage metagenome</name>
    <dbReference type="NCBI Taxonomy" id="410659"/>
    <lineage>
        <taxon>unclassified sequences</taxon>
        <taxon>metagenomes</taxon>
        <taxon>ecological metagenomes</taxon>
    </lineage>
</organism>
<dbReference type="EMBL" id="MLJW01000273">
    <property type="protein sequence ID" value="OIQ91010.1"/>
    <property type="molecule type" value="Genomic_DNA"/>
</dbReference>
<dbReference type="InterPro" id="IPR021295">
    <property type="entry name" value="DUF2867"/>
</dbReference>
<evidence type="ECO:0000313" key="1">
    <source>
        <dbReference type="EMBL" id="OIQ91010.1"/>
    </source>
</evidence>
<dbReference type="AlphaFoldDB" id="A0A1J5R6I2"/>
<accession>A0A1J5R6I2</accession>
<sequence length="178" mass="19178">MKPRAILSNVPPESAINARLAGAYFHDCYIISVPNTTPAALNYFLTALANTPPWVNSLMALRNKIVRFIGLKDLGGLGELNPSKPASAYAPGDRVSIFTLISNSPNEALLGDRDKHLDVVLSVYKHPPDQGGVQSISVTTVVHIHNLLGRIYMLPVTPLHKLIAPAVLNRIMGGQNAV</sequence>
<proteinExistence type="predicted"/>
<protein>
    <submittedName>
        <fullName evidence="1">Uncharacterized protein</fullName>
    </submittedName>
</protein>
<comment type="caution">
    <text evidence="1">The sequence shown here is derived from an EMBL/GenBank/DDBJ whole genome shotgun (WGS) entry which is preliminary data.</text>
</comment>
<reference evidence="1" key="1">
    <citation type="submission" date="2016-10" db="EMBL/GenBank/DDBJ databases">
        <title>Sequence of Gallionella enrichment culture.</title>
        <authorList>
            <person name="Poehlein A."/>
            <person name="Muehling M."/>
            <person name="Daniel R."/>
        </authorList>
    </citation>
    <scope>NUCLEOTIDE SEQUENCE</scope>
</reference>
<name>A0A1J5R6I2_9ZZZZ</name>